<feature type="domain" description="ABC3 transporter permease C-terminal" evidence="7">
    <location>
        <begin position="292"/>
        <end position="407"/>
    </location>
</feature>
<dbReference type="AlphaFoldDB" id="A0A5J5FS74"/>
<feature type="transmembrane region" description="Helical" evidence="6">
    <location>
        <begin position="434"/>
        <end position="452"/>
    </location>
</feature>
<protein>
    <submittedName>
        <fullName evidence="9">FtsX-like permease family protein</fullName>
    </submittedName>
</protein>
<feature type="transmembrane region" description="Helical" evidence="6">
    <location>
        <begin position="464"/>
        <end position="493"/>
    </location>
</feature>
<dbReference type="Proteomes" id="UP000367750">
    <property type="component" value="Unassembled WGS sequence"/>
</dbReference>
<feature type="transmembrane region" description="Helical" evidence="6">
    <location>
        <begin position="285"/>
        <end position="308"/>
    </location>
</feature>
<dbReference type="InterPro" id="IPR025857">
    <property type="entry name" value="MacB_PCD"/>
</dbReference>
<evidence type="ECO:0000313" key="9">
    <source>
        <dbReference type="EMBL" id="KAA8996219.1"/>
    </source>
</evidence>
<evidence type="ECO:0000259" key="7">
    <source>
        <dbReference type="Pfam" id="PF02687"/>
    </source>
</evidence>
<name>A0A5J5FS74_9BACL</name>
<feature type="domain" description="MacB-like periplasmic core" evidence="8">
    <location>
        <begin position="528"/>
        <end position="732"/>
    </location>
</feature>
<evidence type="ECO:0000256" key="5">
    <source>
        <dbReference type="ARBA" id="ARBA00023136"/>
    </source>
</evidence>
<proteinExistence type="predicted"/>
<keyword evidence="3 6" id="KW-0812">Transmembrane</keyword>
<feature type="transmembrane region" description="Helical" evidence="6">
    <location>
        <begin position="55"/>
        <end position="74"/>
    </location>
</feature>
<feature type="transmembrane region" description="Helical" evidence="6">
    <location>
        <begin position="761"/>
        <end position="788"/>
    </location>
</feature>
<feature type="domain" description="MacB-like periplasmic core" evidence="8">
    <location>
        <begin position="54"/>
        <end position="254"/>
    </location>
</feature>
<organism evidence="9 10">
    <name type="scientific">Paenibacillus spiritus</name>
    <dbReference type="NCBI Taxonomy" id="2496557"/>
    <lineage>
        <taxon>Bacteria</taxon>
        <taxon>Bacillati</taxon>
        <taxon>Bacillota</taxon>
        <taxon>Bacilli</taxon>
        <taxon>Bacillales</taxon>
        <taxon>Paenibacillaceae</taxon>
        <taxon>Paenibacillus</taxon>
    </lineage>
</organism>
<dbReference type="GO" id="GO:0005886">
    <property type="term" value="C:plasma membrane"/>
    <property type="evidence" value="ECO:0007669"/>
    <property type="project" value="UniProtKB-SubCell"/>
</dbReference>
<feature type="transmembrane region" description="Helical" evidence="6">
    <location>
        <begin position="809"/>
        <end position="832"/>
    </location>
</feature>
<keyword evidence="2" id="KW-1003">Cell membrane</keyword>
<gene>
    <name evidence="9" type="ORF">F4V43_18690</name>
</gene>
<feature type="transmembrane region" description="Helical" evidence="6">
    <location>
        <begin position="337"/>
        <end position="363"/>
    </location>
</feature>
<sequence>MPPMIPRWPPSRTGLSAFGTARSKRISGGRLKGGEGMIAIRSAIRSLWRSRFRTGFTVLALVIGSASLFCMVLASELAPRSIESSARLMLGGDVRVESYLEPLQLGEASRRVRETDRGASIAASYVGQSMIRSAKRTTSIILKGIDPGRYPLYGAERYPGIRSLKANEILLTDEAAGRLRVKAGDRVSLPSSSDGNLHVYQVKGLVRQVQESYGDADILGTAYISREEAVRLLNAPAGSVNELAVKWSPAASAAGKGASLERQFPNASLTDTGAQAEREKSRVRMVLLLLQLFSLLTLAISAMAISNTMKQALGSRMREIAVMKATGMPLRSIEGLFLAEGLLIGLAGTAGGLAAAVPASLWLTGKLGSLLNVPLSWEFSRKAAAMTAAAGMLSAWTSVRIPLRAMRPLSPLPLLREGAEFPLPPSGMGIRRKGAIGAALSLAAAFYLQPTLLPGSAGLPDIRLAGIGAAIGCLLALAAFMARGGAALFSGLLRGIGAARRRVPSRWYVPFHHLSADRRRYGWLLVVLSIGVCAAVSSRMLEENLTHSVNRQLEAEARGNVLVTSSSADAEAARAAFRSLSIRDWTESIQVSGMLRAINGKDAVPRLRELSAGRTFFASNKLNIEGIDPAAGFRAYSLSGGRDLNAADSSRSSALLLEDYRLLGIKTGDRVEVLLGDKPVSFTVVGFFQSGFVKTAGMRVDRTALSLYGAPSRVMFALDGGGRTNAVLEKLNEALPASAMAYSVSGTASASLNAMIRVIGAFFSVVTLFSLITAVLTIGNQMVIHLLRRRREIAILKTVGMSNPQNLRAILLENLLLSLIAGSAGTGAALLLSELALKFMFKLPAALDAGGVVYGIALCVLTTLAAAWIAAVPALRTKPAELLRGME</sequence>
<evidence type="ECO:0000259" key="8">
    <source>
        <dbReference type="Pfam" id="PF12704"/>
    </source>
</evidence>
<evidence type="ECO:0000256" key="3">
    <source>
        <dbReference type="ARBA" id="ARBA00022692"/>
    </source>
</evidence>
<dbReference type="Pfam" id="PF12704">
    <property type="entry name" value="MacB_PCD"/>
    <property type="match status" value="2"/>
</dbReference>
<feature type="transmembrane region" description="Helical" evidence="6">
    <location>
        <begin position="852"/>
        <end position="875"/>
    </location>
</feature>
<evidence type="ECO:0000256" key="6">
    <source>
        <dbReference type="SAM" id="Phobius"/>
    </source>
</evidence>
<evidence type="ECO:0000313" key="10">
    <source>
        <dbReference type="Proteomes" id="UP000367750"/>
    </source>
</evidence>
<reference evidence="9 10" key="1">
    <citation type="submission" date="2019-09" db="EMBL/GenBank/DDBJ databases">
        <title>Bacillus ochoae sp. nov., Paenibacillus whitsoniae sp. nov., Paenibacillus spiritus sp. nov. Isolated from the Mars Exploration Rover during spacecraft assembly.</title>
        <authorList>
            <person name="Seuylemezian A."/>
            <person name="Vaishampayan P."/>
        </authorList>
    </citation>
    <scope>NUCLEOTIDE SEQUENCE [LARGE SCALE GENOMIC DNA]</scope>
    <source>
        <strain evidence="9 10">MER_111</strain>
    </source>
</reference>
<dbReference type="InterPro" id="IPR038766">
    <property type="entry name" value="Membrane_comp_ABC_pdt"/>
</dbReference>
<dbReference type="PANTHER" id="PTHR30287">
    <property type="entry name" value="MEMBRANE COMPONENT OF PREDICTED ABC SUPERFAMILY METABOLITE UPTAKE TRANSPORTER"/>
    <property type="match status" value="1"/>
</dbReference>
<keyword evidence="10" id="KW-1185">Reference proteome</keyword>
<dbReference type="EMBL" id="VYKK01000036">
    <property type="protein sequence ID" value="KAA8996219.1"/>
    <property type="molecule type" value="Genomic_DNA"/>
</dbReference>
<dbReference type="OrthoDB" id="2504199at2"/>
<feature type="transmembrane region" description="Helical" evidence="6">
    <location>
        <begin position="521"/>
        <end position="541"/>
    </location>
</feature>
<keyword evidence="5 6" id="KW-0472">Membrane</keyword>
<dbReference type="PANTHER" id="PTHR30287:SF2">
    <property type="entry name" value="BLL1001 PROTEIN"/>
    <property type="match status" value="1"/>
</dbReference>
<dbReference type="Pfam" id="PF02687">
    <property type="entry name" value="FtsX"/>
    <property type="match status" value="2"/>
</dbReference>
<evidence type="ECO:0000256" key="2">
    <source>
        <dbReference type="ARBA" id="ARBA00022475"/>
    </source>
</evidence>
<evidence type="ECO:0000256" key="4">
    <source>
        <dbReference type="ARBA" id="ARBA00022989"/>
    </source>
</evidence>
<evidence type="ECO:0000256" key="1">
    <source>
        <dbReference type="ARBA" id="ARBA00004651"/>
    </source>
</evidence>
<comment type="subcellular location">
    <subcellularLocation>
        <location evidence="1">Cell membrane</location>
        <topology evidence="1">Multi-pass membrane protein</topology>
    </subcellularLocation>
</comment>
<accession>A0A5J5FS74</accession>
<feature type="domain" description="ABC3 transporter permease C-terminal" evidence="7">
    <location>
        <begin position="765"/>
        <end position="879"/>
    </location>
</feature>
<dbReference type="InterPro" id="IPR003838">
    <property type="entry name" value="ABC3_permease_C"/>
</dbReference>
<keyword evidence="4 6" id="KW-1133">Transmembrane helix</keyword>
<comment type="caution">
    <text evidence="9">The sequence shown here is derived from an EMBL/GenBank/DDBJ whole genome shotgun (WGS) entry which is preliminary data.</text>
</comment>